<evidence type="ECO:0000313" key="2">
    <source>
        <dbReference type="Proteomes" id="UP000752696"/>
    </source>
</evidence>
<protein>
    <submittedName>
        <fullName evidence="1">Uncharacterized protein</fullName>
    </submittedName>
</protein>
<gene>
    <name evidence="1" type="ORF">MHI_LOCUS798874</name>
</gene>
<evidence type="ECO:0000313" key="1">
    <source>
        <dbReference type="EMBL" id="CAD1478458.1"/>
    </source>
</evidence>
<dbReference type="OrthoDB" id="10474331at2759"/>
<comment type="caution">
    <text evidence="1">The sequence shown here is derived from an EMBL/GenBank/DDBJ whole genome shotgun (WGS) entry which is preliminary data.</text>
</comment>
<dbReference type="Proteomes" id="UP000752696">
    <property type="component" value="Unassembled WGS sequence"/>
</dbReference>
<dbReference type="EMBL" id="CAJDYZ010010767">
    <property type="protein sequence ID" value="CAD1478458.1"/>
    <property type="molecule type" value="Genomic_DNA"/>
</dbReference>
<keyword evidence="2" id="KW-1185">Reference proteome</keyword>
<sequence>MKFGFLMRFTQNLSGSELLFHVCTTSGSDMPCCSAWSSMKSNMYLIARGRADPRWAVLKIVSNRSSTNFCRVPFVASSLVRSIRITNFTIGLKSMDCLISFSSDSEYLASDVMASTGPLSTCCFTARNSTYNGSPAHSRMNLYRRKVNQADNIFSATLSVLKYKTDCIVIQ</sequence>
<dbReference type="AlphaFoldDB" id="A0A6V7HDN0"/>
<proteinExistence type="predicted"/>
<name>A0A6V7HDN0_9HYME</name>
<accession>A0A6V7HDN0</accession>
<reference evidence="1" key="1">
    <citation type="submission" date="2020-07" db="EMBL/GenBank/DDBJ databases">
        <authorList>
            <person name="Nazaruddin N."/>
        </authorList>
    </citation>
    <scope>NUCLEOTIDE SEQUENCE</scope>
</reference>
<organism evidence="1 2">
    <name type="scientific">Heterotrigona itama</name>
    <dbReference type="NCBI Taxonomy" id="395501"/>
    <lineage>
        <taxon>Eukaryota</taxon>
        <taxon>Metazoa</taxon>
        <taxon>Ecdysozoa</taxon>
        <taxon>Arthropoda</taxon>
        <taxon>Hexapoda</taxon>
        <taxon>Insecta</taxon>
        <taxon>Pterygota</taxon>
        <taxon>Neoptera</taxon>
        <taxon>Endopterygota</taxon>
        <taxon>Hymenoptera</taxon>
        <taxon>Apocrita</taxon>
        <taxon>Aculeata</taxon>
        <taxon>Apoidea</taxon>
        <taxon>Anthophila</taxon>
        <taxon>Apidae</taxon>
        <taxon>Heterotrigona</taxon>
    </lineage>
</organism>